<dbReference type="InterPro" id="IPR050312">
    <property type="entry name" value="IolE/XylAMocC-like"/>
</dbReference>
<dbReference type="Gene3D" id="3.20.20.150">
    <property type="entry name" value="Divalent-metal-dependent TIM barrel enzymes"/>
    <property type="match status" value="1"/>
</dbReference>
<dbReference type="EMBL" id="CP157484">
    <property type="protein sequence ID" value="XBO40692.1"/>
    <property type="molecule type" value="Genomic_DNA"/>
</dbReference>
<evidence type="ECO:0000259" key="1">
    <source>
        <dbReference type="Pfam" id="PF01261"/>
    </source>
</evidence>
<evidence type="ECO:0000313" key="2">
    <source>
        <dbReference type="EMBL" id="XBO40692.1"/>
    </source>
</evidence>
<organism evidence="2">
    <name type="scientific">Alsobacter sp. KACC 23698</name>
    <dbReference type="NCBI Taxonomy" id="3149229"/>
    <lineage>
        <taxon>Bacteria</taxon>
        <taxon>Pseudomonadati</taxon>
        <taxon>Pseudomonadota</taxon>
        <taxon>Alphaproteobacteria</taxon>
        <taxon>Hyphomicrobiales</taxon>
        <taxon>Alsobacteraceae</taxon>
        <taxon>Alsobacter</taxon>
    </lineage>
</organism>
<feature type="domain" description="Xylose isomerase-like TIM barrel" evidence="1">
    <location>
        <begin position="24"/>
        <end position="241"/>
    </location>
</feature>
<reference evidence="2" key="1">
    <citation type="submission" date="2024-05" db="EMBL/GenBank/DDBJ databases">
        <authorList>
            <person name="Kim S."/>
            <person name="Heo J."/>
            <person name="Choi H."/>
            <person name="Choi Y."/>
            <person name="Kwon S.-W."/>
            <person name="Kim Y."/>
        </authorList>
    </citation>
    <scope>NUCLEOTIDE SEQUENCE</scope>
    <source>
        <strain evidence="2">KACC 23698</strain>
    </source>
</reference>
<accession>A0AAU7JKH6</accession>
<dbReference type="AlphaFoldDB" id="A0AAU7JKH6"/>
<keyword evidence="2" id="KW-0413">Isomerase</keyword>
<protein>
    <submittedName>
        <fullName evidence="2">Sugar phosphate isomerase/epimerase</fullName>
    </submittedName>
</protein>
<sequence>MTPLDGLSFQLYSARMVEPLEAQFELLAGLGYRKVEPYGGLLGDPDRLKRQLDEHGMKAPSCHVGMDRLRADPVATVKLCRGLGIETIYAPAPPPGERDGGEAEWTALGRELNRIGKAVTGEGLRFGWHNHHFEYGKAADGRFFLHVLLEEAPEMLWEADLAWIVRGGADPIAEVKRYAGRVEAVHVKDIAPQGECVDEDGWADPGHGVLDWGAIVPALQEVGVKLFVAEHDKPNDVARFARRAMTTVASWR</sequence>
<dbReference type="GO" id="GO:0016853">
    <property type="term" value="F:isomerase activity"/>
    <property type="evidence" value="ECO:0007669"/>
    <property type="project" value="UniProtKB-KW"/>
</dbReference>
<dbReference type="Pfam" id="PF01261">
    <property type="entry name" value="AP_endonuc_2"/>
    <property type="match status" value="1"/>
</dbReference>
<dbReference type="RefSeq" id="WP_406857545.1">
    <property type="nucleotide sequence ID" value="NZ_CP157484.1"/>
</dbReference>
<dbReference type="PANTHER" id="PTHR12110">
    <property type="entry name" value="HYDROXYPYRUVATE ISOMERASE"/>
    <property type="match status" value="1"/>
</dbReference>
<dbReference type="InterPro" id="IPR013022">
    <property type="entry name" value="Xyl_isomerase-like_TIM-brl"/>
</dbReference>
<dbReference type="SUPFAM" id="SSF51658">
    <property type="entry name" value="Xylose isomerase-like"/>
    <property type="match status" value="1"/>
</dbReference>
<proteinExistence type="predicted"/>
<dbReference type="InterPro" id="IPR036237">
    <property type="entry name" value="Xyl_isomerase-like_sf"/>
</dbReference>
<gene>
    <name evidence="2" type="ORF">ABEG18_07985</name>
</gene>
<name>A0AAU7JKH6_9HYPH</name>
<dbReference type="PANTHER" id="PTHR12110:SF41">
    <property type="entry name" value="INOSOSE DEHYDRATASE"/>
    <property type="match status" value="1"/>
</dbReference>